<dbReference type="InterPro" id="IPR051533">
    <property type="entry name" value="WaaL-like"/>
</dbReference>
<organism evidence="7 8">
    <name type="scientific">Clostridium beijerinckii</name>
    <name type="common">Clostridium MP</name>
    <dbReference type="NCBI Taxonomy" id="1520"/>
    <lineage>
        <taxon>Bacteria</taxon>
        <taxon>Bacillati</taxon>
        <taxon>Bacillota</taxon>
        <taxon>Clostridia</taxon>
        <taxon>Eubacteriales</taxon>
        <taxon>Clostridiaceae</taxon>
        <taxon>Clostridium</taxon>
    </lineage>
</organism>
<dbReference type="InterPro" id="IPR007016">
    <property type="entry name" value="O-antigen_ligase-rel_domated"/>
</dbReference>
<evidence type="ECO:0000256" key="4">
    <source>
        <dbReference type="ARBA" id="ARBA00023136"/>
    </source>
</evidence>
<feature type="transmembrane region" description="Helical" evidence="5">
    <location>
        <begin position="123"/>
        <end position="141"/>
    </location>
</feature>
<dbReference type="RefSeq" id="WP_041900298.1">
    <property type="nucleotide sequence ID" value="NZ_CP010086.2"/>
</dbReference>
<keyword evidence="4 5" id="KW-0472">Membrane</keyword>
<keyword evidence="3 5" id="KW-1133">Transmembrane helix</keyword>
<evidence type="ECO:0000313" key="8">
    <source>
        <dbReference type="Proteomes" id="UP000031866"/>
    </source>
</evidence>
<dbReference type="AlphaFoldDB" id="A0A0B5QLS6"/>
<sequence length="610" mass="68280">MTNSRNNSNEKSFNFFLLIAFILSIVPIIVRVAAVKLDENAIKIWGTTVKADLFSQRKSLLLMIFSVILIITCVIFFKKIFSRKDKLVNYILIACGVFILFTFLSAIFSKYRQVSFWGIFDRAEGFITIACYIILFLYSLYTFKTTNNYKYIITPLLILVFINSFLGLFQYIGQDLIKTSLGASIAGASSNSGIDLLNEKGTIYGTLASYNYMGSFVSIALPILFCYTIFEDDVMYKILSFIGTLLSFWLLFGSTARSGIVGVLGALIFGIIIFYKPLIKRWKGLLIGVVALIILIVGANFASKGSLFKRIPSLASDAFSIFKDTSDFDYTNYTPVKDIKYMDSTTEVVLPNDTLRITYESGNPVFKNSNGEVVPYALNGKVLSTDSEAFKNITFAFGKLDKKSVISDSLLLNINNQPTFLFKLNDNKVFNLIDMSTKNYIDLQTPETFGFKGKEKLGSSRGYIWSRSLPLLKNTMILGTGPDTFVFDFPQGDLIGKYYAYDTPNIVVDKAHNLYLQIAINYGVIALVGFIAMLLIYIIDSIKLYALKNTFEDKNQMLGAITCLGIIGYLFAGIFNDSVVGVAPIFWILFGVGIAINFMNRETARKKISK</sequence>
<feature type="transmembrane region" description="Helical" evidence="5">
    <location>
        <begin position="514"/>
        <end position="537"/>
    </location>
</feature>
<dbReference type="OrthoDB" id="1762823at2"/>
<dbReference type="PANTHER" id="PTHR37422:SF13">
    <property type="entry name" value="LIPOPOLYSACCHARIDE BIOSYNTHESIS PROTEIN PA4999-RELATED"/>
    <property type="match status" value="1"/>
</dbReference>
<dbReference type="KEGG" id="cbei:LF65_05304"/>
<feature type="transmembrane region" description="Helical" evidence="5">
    <location>
        <begin position="89"/>
        <end position="111"/>
    </location>
</feature>
<feature type="domain" description="O-antigen ligase-related" evidence="6">
    <location>
        <begin position="440"/>
        <end position="531"/>
    </location>
</feature>
<evidence type="ECO:0000256" key="5">
    <source>
        <dbReference type="SAM" id="Phobius"/>
    </source>
</evidence>
<protein>
    <submittedName>
        <fullName evidence="7">Polymerase</fullName>
    </submittedName>
</protein>
<feature type="transmembrane region" description="Helical" evidence="5">
    <location>
        <begin position="234"/>
        <end position="252"/>
    </location>
</feature>
<dbReference type="STRING" id="1520.LF65_05304"/>
<dbReference type="Pfam" id="PF04932">
    <property type="entry name" value="Wzy_C"/>
    <property type="match status" value="1"/>
</dbReference>
<evidence type="ECO:0000256" key="1">
    <source>
        <dbReference type="ARBA" id="ARBA00004141"/>
    </source>
</evidence>
<dbReference type="PANTHER" id="PTHR37422">
    <property type="entry name" value="TEICHURONIC ACID BIOSYNTHESIS PROTEIN TUAE"/>
    <property type="match status" value="1"/>
</dbReference>
<comment type="subcellular location">
    <subcellularLocation>
        <location evidence="1">Membrane</location>
        <topology evidence="1">Multi-pass membrane protein</topology>
    </subcellularLocation>
</comment>
<keyword evidence="2 5" id="KW-0812">Transmembrane</keyword>
<feature type="transmembrane region" description="Helical" evidence="5">
    <location>
        <begin position="581"/>
        <end position="600"/>
    </location>
</feature>
<dbReference type="GO" id="GO:0016020">
    <property type="term" value="C:membrane"/>
    <property type="evidence" value="ECO:0007669"/>
    <property type="project" value="UniProtKB-SubCell"/>
</dbReference>
<reference evidence="8" key="1">
    <citation type="submission" date="2014-12" db="EMBL/GenBank/DDBJ databases">
        <title>Genome sequence of Clostridium beijerinckii strain 59B.</title>
        <authorList>
            <person name="Little G.T."/>
            <person name="Minton N.P."/>
        </authorList>
    </citation>
    <scope>NUCLEOTIDE SEQUENCE [LARGE SCALE GENOMIC DNA]</scope>
    <source>
        <strain evidence="8">59B</strain>
    </source>
</reference>
<feature type="transmembrane region" description="Helical" evidence="5">
    <location>
        <begin position="153"/>
        <end position="172"/>
    </location>
</feature>
<gene>
    <name evidence="7" type="ORF">LF65_05304</name>
</gene>
<feature type="transmembrane region" description="Helical" evidence="5">
    <location>
        <begin position="282"/>
        <end position="302"/>
    </location>
</feature>
<evidence type="ECO:0000259" key="6">
    <source>
        <dbReference type="Pfam" id="PF04932"/>
    </source>
</evidence>
<evidence type="ECO:0000256" key="3">
    <source>
        <dbReference type="ARBA" id="ARBA00022989"/>
    </source>
</evidence>
<feature type="transmembrane region" description="Helical" evidence="5">
    <location>
        <begin position="209"/>
        <end position="227"/>
    </location>
</feature>
<feature type="transmembrane region" description="Helical" evidence="5">
    <location>
        <begin position="258"/>
        <end position="275"/>
    </location>
</feature>
<dbReference type="Proteomes" id="UP000031866">
    <property type="component" value="Chromosome"/>
</dbReference>
<evidence type="ECO:0000313" key="7">
    <source>
        <dbReference type="EMBL" id="AJH01826.1"/>
    </source>
</evidence>
<feature type="transmembrane region" description="Helical" evidence="5">
    <location>
        <begin position="557"/>
        <end position="575"/>
    </location>
</feature>
<name>A0A0B5QLS6_CLOBE</name>
<feature type="transmembrane region" description="Helical" evidence="5">
    <location>
        <begin position="12"/>
        <end position="30"/>
    </location>
</feature>
<dbReference type="EMBL" id="CP010086">
    <property type="protein sequence ID" value="AJH01826.1"/>
    <property type="molecule type" value="Genomic_DNA"/>
</dbReference>
<proteinExistence type="predicted"/>
<accession>A0A0B5QLS6</accession>
<feature type="transmembrane region" description="Helical" evidence="5">
    <location>
        <begin position="60"/>
        <end position="77"/>
    </location>
</feature>
<evidence type="ECO:0000256" key="2">
    <source>
        <dbReference type="ARBA" id="ARBA00022692"/>
    </source>
</evidence>